<reference evidence="7 8" key="1">
    <citation type="journal article" date="2007" name="Nature">
        <title>Evolution of genes and genomes on the Drosophila phylogeny.</title>
        <authorList>
            <consortium name="Drosophila 12 Genomes Consortium"/>
            <person name="Clark A.G."/>
            <person name="Eisen M.B."/>
            <person name="Smith D.R."/>
            <person name="Bergman C.M."/>
            <person name="Oliver B."/>
            <person name="Markow T.A."/>
            <person name="Kaufman T.C."/>
            <person name="Kellis M."/>
            <person name="Gelbart W."/>
            <person name="Iyer V.N."/>
            <person name="Pollard D.A."/>
            <person name="Sackton T.B."/>
            <person name="Larracuente A.M."/>
            <person name="Singh N.D."/>
            <person name="Abad J.P."/>
            <person name="Abt D.N."/>
            <person name="Adryan B."/>
            <person name="Aguade M."/>
            <person name="Akashi H."/>
            <person name="Anderson W.W."/>
            <person name="Aquadro C.F."/>
            <person name="Ardell D.H."/>
            <person name="Arguello R."/>
            <person name="Artieri C.G."/>
            <person name="Barbash D.A."/>
            <person name="Barker D."/>
            <person name="Barsanti P."/>
            <person name="Batterham P."/>
            <person name="Batzoglou S."/>
            <person name="Begun D."/>
            <person name="Bhutkar A."/>
            <person name="Blanco E."/>
            <person name="Bosak S.A."/>
            <person name="Bradley R.K."/>
            <person name="Brand A.D."/>
            <person name="Brent M.R."/>
            <person name="Brooks A.N."/>
            <person name="Brown R.H."/>
            <person name="Butlin R.K."/>
            <person name="Caggese C."/>
            <person name="Calvi B.R."/>
            <person name="Bernardo de Carvalho A."/>
            <person name="Caspi A."/>
            <person name="Castrezana S."/>
            <person name="Celniker S.E."/>
            <person name="Chang J.L."/>
            <person name="Chapple C."/>
            <person name="Chatterji S."/>
            <person name="Chinwalla A."/>
            <person name="Civetta A."/>
            <person name="Clifton S.W."/>
            <person name="Comeron J.M."/>
            <person name="Costello J.C."/>
            <person name="Coyne J.A."/>
            <person name="Daub J."/>
            <person name="David R.G."/>
            <person name="Delcher A.L."/>
            <person name="Delehaunty K."/>
            <person name="Do C.B."/>
            <person name="Ebling H."/>
            <person name="Edwards K."/>
            <person name="Eickbush T."/>
            <person name="Evans J.D."/>
            <person name="Filipski A."/>
            <person name="Findeiss S."/>
            <person name="Freyhult E."/>
            <person name="Fulton L."/>
            <person name="Fulton R."/>
            <person name="Garcia A.C."/>
            <person name="Gardiner A."/>
            <person name="Garfield D.A."/>
            <person name="Garvin B.E."/>
            <person name="Gibson G."/>
            <person name="Gilbert D."/>
            <person name="Gnerre S."/>
            <person name="Godfrey J."/>
            <person name="Good R."/>
            <person name="Gotea V."/>
            <person name="Gravely B."/>
            <person name="Greenberg A.J."/>
            <person name="Griffiths-Jones S."/>
            <person name="Gross S."/>
            <person name="Guigo R."/>
            <person name="Gustafson E.A."/>
            <person name="Haerty W."/>
            <person name="Hahn M.W."/>
            <person name="Halligan D.L."/>
            <person name="Halpern A.L."/>
            <person name="Halter G.M."/>
            <person name="Han M.V."/>
            <person name="Heger A."/>
            <person name="Hillier L."/>
            <person name="Hinrichs A.S."/>
            <person name="Holmes I."/>
            <person name="Hoskins R.A."/>
            <person name="Hubisz M.J."/>
            <person name="Hultmark D."/>
            <person name="Huntley M.A."/>
            <person name="Jaffe D.B."/>
            <person name="Jagadeeshan S."/>
            <person name="Jeck W.R."/>
            <person name="Johnson J."/>
            <person name="Jones C.D."/>
            <person name="Jordan W.C."/>
            <person name="Karpen G.H."/>
            <person name="Kataoka E."/>
            <person name="Keightley P.D."/>
            <person name="Kheradpour P."/>
            <person name="Kirkness E.F."/>
            <person name="Koerich L.B."/>
            <person name="Kristiansen K."/>
            <person name="Kudrna D."/>
            <person name="Kulathinal R.J."/>
            <person name="Kumar S."/>
            <person name="Kwok R."/>
            <person name="Lander E."/>
            <person name="Langley C.H."/>
            <person name="Lapoint R."/>
            <person name="Lazzaro B.P."/>
            <person name="Lee S.J."/>
            <person name="Levesque L."/>
            <person name="Li R."/>
            <person name="Lin C.F."/>
            <person name="Lin M.F."/>
            <person name="Lindblad-Toh K."/>
            <person name="Llopart A."/>
            <person name="Long M."/>
            <person name="Low L."/>
            <person name="Lozovsky E."/>
            <person name="Lu J."/>
            <person name="Luo M."/>
            <person name="Machado C.A."/>
            <person name="Makalowski W."/>
            <person name="Marzo M."/>
            <person name="Matsuda M."/>
            <person name="Matzkin L."/>
            <person name="McAllister B."/>
            <person name="McBride C.S."/>
            <person name="McKernan B."/>
            <person name="McKernan K."/>
            <person name="Mendez-Lago M."/>
            <person name="Minx P."/>
            <person name="Mollenhauer M.U."/>
            <person name="Montooth K."/>
            <person name="Mount S.M."/>
            <person name="Mu X."/>
            <person name="Myers E."/>
            <person name="Negre B."/>
            <person name="Newfeld S."/>
            <person name="Nielsen R."/>
            <person name="Noor M.A."/>
            <person name="O'Grady P."/>
            <person name="Pachter L."/>
            <person name="Papaceit M."/>
            <person name="Parisi M.J."/>
            <person name="Parisi M."/>
            <person name="Parts L."/>
            <person name="Pedersen J.S."/>
            <person name="Pesole G."/>
            <person name="Phillippy A.M."/>
            <person name="Ponting C.P."/>
            <person name="Pop M."/>
            <person name="Porcelli D."/>
            <person name="Powell J.R."/>
            <person name="Prohaska S."/>
            <person name="Pruitt K."/>
            <person name="Puig M."/>
            <person name="Quesneville H."/>
            <person name="Ram K.R."/>
            <person name="Rand D."/>
            <person name="Rasmussen M.D."/>
            <person name="Reed L.K."/>
            <person name="Reenan R."/>
            <person name="Reily A."/>
            <person name="Remington K.A."/>
            <person name="Rieger T.T."/>
            <person name="Ritchie M.G."/>
            <person name="Robin C."/>
            <person name="Rogers Y.H."/>
            <person name="Rohde C."/>
            <person name="Rozas J."/>
            <person name="Rubenfield M.J."/>
            <person name="Ruiz A."/>
            <person name="Russo S."/>
            <person name="Salzberg S.L."/>
            <person name="Sanchez-Gracia A."/>
            <person name="Saranga D.J."/>
            <person name="Sato H."/>
            <person name="Schaeffer S.W."/>
            <person name="Schatz M.C."/>
            <person name="Schlenke T."/>
            <person name="Schwartz R."/>
            <person name="Segarra C."/>
            <person name="Singh R.S."/>
            <person name="Sirot L."/>
            <person name="Sirota M."/>
            <person name="Sisneros N.B."/>
            <person name="Smith C.D."/>
            <person name="Smith T.F."/>
            <person name="Spieth J."/>
            <person name="Stage D.E."/>
            <person name="Stark A."/>
            <person name="Stephan W."/>
            <person name="Strausberg R.L."/>
            <person name="Strempel S."/>
            <person name="Sturgill D."/>
            <person name="Sutton G."/>
            <person name="Sutton G.G."/>
            <person name="Tao W."/>
            <person name="Teichmann S."/>
            <person name="Tobari Y.N."/>
            <person name="Tomimura Y."/>
            <person name="Tsolas J.M."/>
            <person name="Valente V.L."/>
            <person name="Venter E."/>
            <person name="Venter J.C."/>
            <person name="Vicario S."/>
            <person name="Vieira F.G."/>
            <person name="Vilella A.J."/>
            <person name="Villasante A."/>
            <person name="Walenz B."/>
            <person name="Wang J."/>
            <person name="Wasserman M."/>
            <person name="Watts T."/>
            <person name="Wilson D."/>
            <person name="Wilson R.K."/>
            <person name="Wing R.A."/>
            <person name="Wolfner M.F."/>
            <person name="Wong A."/>
            <person name="Wong G.K."/>
            <person name="Wu C.I."/>
            <person name="Wu G."/>
            <person name="Yamamoto D."/>
            <person name="Yang H.P."/>
            <person name="Yang S.P."/>
            <person name="Yorke J.A."/>
            <person name="Yoshida K."/>
            <person name="Zdobnov E."/>
            <person name="Zhang P."/>
            <person name="Zhang Y."/>
            <person name="Zimin A.V."/>
            <person name="Baldwin J."/>
            <person name="Abdouelleil A."/>
            <person name="Abdulkadir J."/>
            <person name="Abebe A."/>
            <person name="Abera B."/>
            <person name="Abreu J."/>
            <person name="Acer S.C."/>
            <person name="Aftuck L."/>
            <person name="Alexander A."/>
            <person name="An P."/>
            <person name="Anderson E."/>
            <person name="Anderson S."/>
            <person name="Arachi H."/>
            <person name="Azer M."/>
            <person name="Bachantsang P."/>
            <person name="Barry A."/>
            <person name="Bayul T."/>
            <person name="Berlin A."/>
            <person name="Bessette D."/>
            <person name="Bloom T."/>
            <person name="Blye J."/>
            <person name="Boguslavskiy L."/>
            <person name="Bonnet C."/>
            <person name="Boukhgalter B."/>
            <person name="Bourzgui I."/>
            <person name="Brown A."/>
            <person name="Cahill P."/>
            <person name="Channer S."/>
            <person name="Cheshatsang Y."/>
            <person name="Chuda L."/>
            <person name="Citroen M."/>
            <person name="Collymore A."/>
            <person name="Cooke P."/>
            <person name="Costello M."/>
            <person name="D'Aco K."/>
            <person name="Daza R."/>
            <person name="De Haan G."/>
            <person name="DeGray S."/>
            <person name="DeMaso C."/>
            <person name="Dhargay N."/>
            <person name="Dooley K."/>
            <person name="Dooley E."/>
            <person name="Doricent M."/>
            <person name="Dorje P."/>
            <person name="Dorjee K."/>
            <person name="Dupes A."/>
            <person name="Elong R."/>
            <person name="Falk J."/>
            <person name="Farina A."/>
            <person name="Faro S."/>
            <person name="Ferguson D."/>
            <person name="Fisher S."/>
            <person name="Foley C.D."/>
            <person name="Franke A."/>
            <person name="Friedrich D."/>
            <person name="Gadbois L."/>
            <person name="Gearin G."/>
            <person name="Gearin C.R."/>
            <person name="Giannoukos G."/>
            <person name="Goode T."/>
            <person name="Graham J."/>
            <person name="Grandbois E."/>
            <person name="Grewal S."/>
            <person name="Gyaltsen K."/>
            <person name="Hafez N."/>
            <person name="Hagos B."/>
            <person name="Hall J."/>
            <person name="Henson C."/>
            <person name="Hollinger A."/>
            <person name="Honan T."/>
            <person name="Huard M.D."/>
            <person name="Hughes L."/>
            <person name="Hurhula B."/>
            <person name="Husby M.E."/>
            <person name="Kamat A."/>
            <person name="Kanga B."/>
            <person name="Kashin S."/>
            <person name="Khazanovich D."/>
            <person name="Kisner P."/>
            <person name="Lance K."/>
            <person name="Lara M."/>
            <person name="Lee W."/>
            <person name="Lennon N."/>
            <person name="Letendre F."/>
            <person name="LeVine R."/>
            <person name="Lipovsky A."/>
            <person name="Liu X."/>
            <person name="Liu J."/>
            <person name="Liu S."/>
            <person name="Lokyitsang T."/>
            <person name="Lokyitsang Y."/>
            <person name="Lubonja R."/>
            <person name="Lui A."/>
            <person name="MacDonald P."/>
            <person name="Magnisalis V."/>
            <person name="Maru K."/>
            <person name="Matthews C."/>
            <person name="McCusker W."/>
            <person name="McDonough S."/>
            <person name="Mehta T."/>
            <person name="Meldrim J."/>
            <person name="Meneus L."/>
            <person name="Mihai O."/>
            <person name="Mihalev A."/>
            <person name="Mihova T."/>
            <person name="Mittelman R."/>
            <person name="Mlenga V."/>
            <person name="Montmayeur A."/>
            <person name="Mulrain L."/>
            <person name="Navidi A."/>
            <person name="Naylor J."/>
            <person name="Negash T."/>
            <person name="Nguyen T."/>
            <person name="Nguyen N."/>
            <person name="Nicol R."/>
            <person name="Norbu C."/>
            <person name="Norbu N."/>
            <person name="Novod N."/>
            <person name="O'Neill B."/>
            <person name="Osman S."/>
            <person name="Markiewicz E."/>
            <person name="Oyono O.L."/>
            <person name="Patti C."/>
            <person name="Phunkhang P."/>
            <person name="Pierre F."/>
            <person name="Priest M."/>
            <person name="Raghuraman S."/>
            <person name="Rege F."/>
            <person name="Reyes R."/>
            <person name="Rise C."/>
            <person name="Rogov P."/>
            <person name="Ross K."/>
            <person name="Ryan E."/>
            <person name="Settipalli S."/>
            <person name="Shea T."/>
            <person name="Sherpa N."/>
            <person name="Shi L."/>
            <person name="Shih D."/>
            <person name="Sparrow T."/>
            <person name="Spaulding J."/>
            <person name="Stalker J."/>
            <person name="Stange-Thomann N."/>
            <person name="Stavropoulos S."/>
            <person name="Stone C."/>
            <person name="Strader C."/>
            <person name="Tesfaye S."/>
            <person name="Thomson T."/>
            <person name="Thoulutsang Y."/>
            <person name="Thoulutsang D."/>
            <person name="Topham K."/>
            <person name="Topping I."/>
            <person name="Tsamla T."/>
            <person name="Vassiliev H."/>
            <person name="Vo A."/>
            <person name="Wangchuk T."/>
            <person name="Wangdi T."/>
            <person name="Weiand M."/>
            <person name="Wilkinson J."/>
            <person name="Wilson A."/>
            <person name="Yadav S."/>
            <person name="Young G."/>
            <person name="Yu Q."/>
            <person name="Zembek L."/>
            <person name="Zhong D."/>
            <person name="Zimmer A."/>
            <person name="Zwirko Z."/>
            <person name="Jaffe D.B."/>
            <person name="Alvarez P."/>
            <person name="Brockman W."/>
            <person name="Butler J."/>
            <person name="Chin C."/>
            <person name="Gnerre S."/>
            <person name="Grabherr M."/>
            <person name="Kleber M."/>
            <person name="Mauceli E."/>
            <person name="MacCallum I."/>
        </authorList>
    </citation>
    <scope>NUCLEOTIDE SEQUENCE [LARGE SCALE GENOMIC DNA]</scope>
    <source>
        <strain evidence="8">Tucson 15287-2541.00</strain>
    </source>
</reference>
<feature type="binding site" evidence="5">
    <location>
        <position position="31"/>
    </location>
    <ligand>
        <name>Mg(2+)</name>
        <dbReference type="ChEBI" id="CHEBI:18420"/>
    </ligand>
</feature>
<dbReference type="PROSITE" id="PS51417">
    <property type="entry name" value="ARF"/>
    <property type="match status" value="1"/>
</dbReference>
<dbReference type="GO" id="GO:0030010">
    <property type="term" value="P:establishment of cell polarity"/>
    <property type="evidence" value="ECO:0007669"/>
    <property type="project" value="UniProtKB-ARBA"/>
</dbReference>
<dbReference type="OMA" id="YYYNNAA"/>
<evidence type="ECO:0000313" key="7">
    <source>
        <dbReference type="EMBL" id="EDV99563.1"/>
    </source>
</evidence>
<keyword evidence="5" id="KW-0460">Magnesium</keyword>
<dbReference type="GO" id="GO:0046872">
    <property type="term" value="F:metal ion binding"/>
    <property type="evidence" value="ECO:0007669"/>
    <property type="project" value="UniProtKB-KW"/>
</dbReference>
<dbReference type="GO" id="GO:0048731">
    <property type="term" value="P:system development"/>
    <property type="evidence" value="ECO:0007669"/>
    <property type="project" value="UniProtKB-ARBA"/>
</dbReference>
<dbReference type="FunFam" id="3.40.50.300:FF:000412">
    <property type="entry name" value="ADP-ribosylation factor 1"/>
    <property type="match status" value="1"/>
</dbReference>
<feature type="binding site" evidence="5">
    <location>
        <position position="48"/>
    </location>
    <ligand>
        <name>Mg(2+)</name>
        <dbReference type="ChEBI" id="CHEBI:18420"/>
    </ligand>
</feature>
<keyword evidence="3 4" id="KW-0342">GTP-binding</keyword>
<evidence type="ECO:0000256" key="1">
    <source>
        <dbReference type="ARBA" id="ARBA00010290"/>
    </source>
</evidence>
<dbReference type="SUPFAM" id="SSF52540">
    <property type="entry name" value="P-loop containing nucleoside triphosphate hydrolases"/>
    <property type="match status" value="1"/>
</dbReference>
<evidence type="ECO:0000256" key="2">
    <source>
        <dbReference type="ARBA" id="ARBA00022741"/>
    </source>
</evidence>
<dbReference type="AlphaFoldDB" id="B4JIZ9"/>
<protein>
    <submittedName>
        <fullName evidence="7">GH12417</fullName>
    </submittedName>
</protein>
<dbReference type="GO" id="GO:0003924">
    <property type="term" value="F:GTPase activity"/>
    <property type="evidence" value="ECO:0007669"/>
    <property type="project" value="InterPro"/>
</dbReference>
<keyword evidence="2 4" id="KW-0547">Nucleotide-binding</keyword>
<dbReference type="SMR" id="B4JIZ9"/>
<dbReference type="InterPro" id="IPR005225">
    <property type="entry name" value="Small_GTP-bd"/>
</dbReference>
<dbReference type="eggNOG" id="KOG0070">
    <property type="taxonomic scope" value="Eukaryota"/>
</dbReference>
<name>B4JIZ9_DROGR</name>
<dbReference type="GO" id="GO:0051649">
    <property type="term" value="P:establishment of localization in cell"/>
    <property type="evidence" value="ECO:0007669"/>
    <property type="project" value="UniProtKB-ARBA"/>
</dbReference>
<dbReference type="GO" id="GO:0005525">
    <property type="term" value="F:GTP binding"/>
    <property type="evidence" value="ECO:0007669"/>
    <property type="project" value="UniProtKB-KW"/>
</dbReference>
<keyword evidence="5" id="KW-0479">Metal-binding</keyword>
<organism evidence="8">
    <name type="scientific">Drosophila grimshawi</name>
    <name type="common">Hawaiian fruit fly</name>
    <name type="synonym">Idiomyia grimshawi</name>
    <dbReference type="NCBI Taxonomy" id="7222"/>
    <lineage>
        <taxon>Eukaryota</taxon>
        <taxon>Metazoa</taxon>
        <taxon>Ecdysozoa</taxon>
        <taxon>Arthropoda</taxon>
        <taxon>Hexapoda</taxon>
        <taxon>Insecta</taxon>
        <taxon>Pterygota</taxon>
        <taxon>Neoptera</taxon>
        <taxon>Endopterygota</taxon>
        <taxon>Diptera</taxon>
        <taxon>Brachycera</taxon>
        <taxon>Muscomorpha</taxon>
        <taxon>Ephydroidea</taxon>
        <taxon>Drosophilidae</taxon>
        <taxon>Drosophila</taxon>
        <taxon>Hawaiian Drosophila</taxon>
    </lineage>
</organism>
<keyword evidence="8" id="KW-1185">Reference proteome</keyword>
<dbReference type="Pfam" id="PF00025">
    <property type="entry name" value="Arf"/>
    <property type="match status" value="1"/>
</dbReference>
<evidence type="ECO:0000256" key="4">
    <source>
        <dbReference type="PIRSR" id="PIRSR606689-1"/>
    </source>
</evidence>
<dbReference type="EMBL" id="CH916370">
    <property type="protein sequence ID" value="EDV99563.1"/>
    <property type="molecule type" value="Genomic_DNA"/>
</dbReference>
<gene>
    <name evidence="7" type="primary">Dgri\GH12417</name>
    <name evidence="7" type="ORF">Dgri_GH12417</name>
</gene>
<sequence>MGTSFSYLFDRFAAREKVRVLMIGLDGAGKTTALYQLKLNTALTNIPTVGFNVEMMEYKRLRMTVWDVGGQNRLRSLWRYYYNNAAAVIFVVDASDEERFHEAMIELHSVMCVKELKDSVLLVLANKQDLPHAVTLVDLAIRLRLHELHQRWKVHGISATFHKGLHEGMELLYRLIRKRRQRASAERSLNAFF</sequence>
<feature type="binding site" evidence="4">
    <location>
        <position position="70"/>
    </location>
    <ligand>
        <name>GTP</name>
        <dbReference type="ChEBI" id="CHEBI:37565"/>
    </ligand>
</feature>
<evidence type="ECO:0000256" key="3">
    <source>
        <dbReference type="ARBA" id="ARBA00023134"/>
    </source>
</evidence>
<evidence type="ECO:0000256" key="5">
    <source>
        <dbReference type="PIRSR" id="PIRSR606689-2"/>
    </source>
</evidence>
<dbReference type="PRINTS" id="PR00328">
    <property type="entry name" value="SAR1GTPBP"/>
</dbReference>
<proteinExistence type="inferred from homology"/>
<dbReference type="OrthoDB" id="2011769at2759"/>
<comment type="similarity">
    <text evidence="1 6">Belongs to the small GTPase superfamily. Arf family.</text>
</comment>
<evidence type="ECO:0000313" key="8">
    <source>
        <dbReference type="Proteomes" id="UP000001070"/>
    </source>
</evidence>
<feature type="binding site" evidence="4">
    <location>
        <begin position="24"/>
        <end position="31"/>
    </location>
    <ligand>
        <name>GTP</name>
        <dbReference type="ChEBI" id="CHEBI:37565"/>
    </ligand>
</feature>
<dbReference type="InterPro" id="IPR024156">
    <property type="entry name" value="Small_GTPase_ARF"/>
</dbReference>
<dbReference type="InterPro" id="IPR027417">
    <property type="entry name" value="P-loop_NTPase"/>
</dbReference>
<dbReference type="NCBIfam" id="TIGR00231">
    <property type="entry name" value="small_GTP"/>
    <property type="match status" value="1"/>
</dbReference>
<dbReference type="GO" id="GO:0016192">
    <property type="term" value="P:vesicle-mediated transport"/>
    <property type="evidence" value="ECO:0007669"/>
    <property type="project" value="UniProtKB-ARBA"/>
</dbReference>
<dbReference type="InterPro" id="IPR006689">
    <property type="entry name" value="Small_GTPase_ARF/SAR"/>
</dbReference>
<dbReference type="HOGENOM" id="CLU_040729_9_3_1"/>
<accession>B4JIZ9</accession>
<dbReference type="PANTHER" id="PTHR11711">
    <property type="entry name" value="ADP RIBOSYLATION FACTOR-RELATED"/>
    <property type="match status" value="1"/>
</dbReference>
<dbReference type="STRING" id="7222.B4JIZ9"/>
<feature type="binding site" evidence="4">
    <location>
        <begin position="126"/>
        <end position="129"/>
    </location>
    <ligand>
        <name>GTP</name>
        <dbReference type="ChEBI" id="CHEBI:37565"/>
    </ligand>
</feature>
<evidence type="ECO:0000256" key="6">
    <source>
        <dbReference type="RuleBase" id="RU003925"/>
    </source>
</evidence>
<dbReference type="Proteomes" id="UP000001070">
    <property type="component" value="Unassembled WGS sequence"/>
</dbReference>
<dbReference type="SMART" id="SM00175">
    <property type="entry name" value="RAB"/>
    <property type="match status" value="1"/>
</dbReference>
<dbReference type="Gene3D" id="3.40.50.300">
    <property type="entry name" value="P-loop containing nucleotide triphosphate hydrolases"/>
    <property type="match status" value="1"/>
</dbReference>
<dbReference type="InParanoid" id="B4JIZ9"/>
<dbReference type="SMART" id="SM00177">
    <property type="entry name" value="ARF"/>
    <property type="match status" value="1"/>
</dbReference>
<dbReference type="CDD" id="cd00878">
    <property type="entry name" value="Arf_Arl"/>
    <property type="match status" value="1"/>
</dbReference>
<dbReference type="PhylomeDB" id="B4JIZ9"/>
<dbReference type="SMART" id="SM00178">
    <property type="entry name" value="SAR"/>
    <property type="match status" value="1"/>
</dbReference>